<dbReference type="AlphaFoldDB" id="A0A1I1NUE8"/>
<dbReference type="EMBL" id="FOMJ01000001">
    <property type="protein sequence ID" value="SFC99128.1"/>
    <property type="molecule type" value="Genomic_DNA"/>
</dbReference>
<dbReference type="Proteomes" id="UP000198611">
    <property type="component" value="Unassembled WGS sequence"/>
</dbReference>
<proteinExistence type="predicted"/>
<dbReference type="OrthoDB" id="370799at2"/>
<protein>
    <submittedName>
        <fullName evidence="1">Uncharacterized protein</fullName>
    </submittedName>
</protein>
<evidence type="ECO:0000313" key="1">
    <source>
        <dbReference type="EMBL" id="SFC99128.1"/>
    </source>
</evidence>
<dbReference type="RefSeq" id="WP_093427031.1">
    <property type="nucleotide sequence ID" value="NZ_FOMJ01000001.1"/>
</dbReference>
<accession>A0A1I1NUE8</accession>
<evidence type="ECO:0000313" key="2">
    <source>
        <dbReference type="Proteomes" id="UP000198611"/>
    </source>
</evidence>
<gene>
    <name evidence="1" type="ORF">SAMN05660831_00358</name>
</gene>
<reference evidence="1 2" key="1">
    <citation type="submission" date="2016-10" db="EMBL/GenBank/DDBJ databases">
        <authorList>
            <person name="de Groot N.N."/>
        </authorList>
    </citation>
    <scope>NUCLEOTIDE SEQUENCE [LARGE SCALE GENOMIC DNA]</scope>
    <source>
        <strain evidence="1 2">HL3</strain>
    </source>
</reference>
<sequence length="104" mass="11548">MDYAEFQQLLAADEPPDLPPALRALWQQGRGDWHGAHATVQEAGGADAARVHAHLHRVEGDAGNAAYWYRRAGRTPEKGSLEAEWEALARELLERDFRAEGEST</sequence>
<name>A0A1I1NUE8_9GAMM</name>
<dbReference type="STRING" id="1123397.SAMN05660831_00358"/>
<keyword evidence="2" id="KW-1185">Reference proteome</keyword>
<organism evidence="1 2">
    <name type="scientific">Thiohalospira halophila DSM 15071</name>
    <dbReference type="NCBI Taxonomy" id="1123397"/>
    <lineage>
        <taxon>Bacteria</taxon>
        <taxon>Pseudomonadati</taxon>
        <taxon>Pseudomonadota</taxon>
        <taxon>Gammaproteobacteria</taxon>
        <taxon>Thiohalospirales</taxon>
        <taxon>Thiohalospiraceae</taxon>
        <taxon>Thiohalospira</taxon>
    </lineage>
</organism>